<reference evidence="1 2" key="1">
    <citation type="journal article" date="2018" name="PLoS Genet.">
        <title>Population sequencing reveals clonal diversity and ancestral inbreeding in the grapevine cultivar Chardonnay.</title>
        <authorList>
            <person name="Roach M.J."/>
            <person name="Johnson D.L."/>
            <person name="Bohlmann J."/>
            <person name="van Vuuren H.J."/>
            <person name="Jones S.J."/>
            <person name="Pretorius I.S."/>
            <person name="Schmidt S.A."/>
            <person name="Borneman A.R."/>
        </authorList>
    </citation>
    <scope>NUCLEOTIDE SEQUENCE [LARGE SCALE GENOMIC DNA]</scope>
    <source>
        <strain evidence="2">cv. Chardonnay</strain>
        <tissue evidence="1">Leaf</tissue>
    </source>
</reference>
<sequence>MSEVNGSRSWREELSLVDDTGYRYNTGSFETRRSEFTVAGDSPEGETESLRDQVQGFLKAWGEIVVELGRGCRDIVQQSLVTEDSFIVKKLGGPCSKVGKRLSFLNDYFLPEDRDPVHSWTVILLVFPNSLCRQIKAGLIA</sequence>
<dbReference type="EMBL" id="QGNW01001471">
    <property type="protein sequence ID" value="RVW39765.1"/>
    <property type="molecule type" value="Genomic_DNA"/>
</dbReference>
<evidence type="ECO:0000313" key="1">
    <source>
        <dbReference type="EMBL" id="RVW39765.1"/>
    </source>
</evidence>
<gene>
    <name evidence="1" type="ORF">CK203_074622</name>
</gene>
<evidence type="ECO:0000313" key="2">
    <source>
        <dbReference type="Proteomes" id="UP000288805"/>
    </source>
</evidence>
<protein>
    <submittedName>
        <fullName evidence="1">Uncharacterized protein</fullName>
    </submittedName>
</protein>
<comment type="caution">
    <text evidence="1">The sequence shown here is derived from an EMBL/GenBank/DDBJ whole genome shotgun (WGS) entry which is preliminary data.</text>
</comment>
<organism evidence="1 2">
    <name type="scientific">Vitis vinifera</name>
    <name type="common">Grape</name>
    <dbReference type="NCBI Taxonomy" id="29760"/>
    <lineage>
        <taxon>Eukaryota</taxon>
        <taxon>Viridiplantae</taxon>
        <taxon>Streptophyta</taxon>
        <taxon>Embryophyta</taxon>
        <taxon>Tracheophyta</taxon>
        <taxon>Spermatophyta</taxon>
        <taxon>Magnoliopsida</taxon>
        <taxon>eudicotyledons</taxon>
        <taxon>Gunneridae</taxon>
        <taxon>Pentapetalae</taxon>
        <taxon>rosids</taxon>
        <taxon>Vitales</taxon>
        <taxon>Vitaceae</taxon>
        <taxon>Viteae</taxon>
        <taxon>Vitis</taxon>
    </lineage>
</organism>
<dbReference type="Proteomes" id="UP000288805">
    <property type="component" value="Unassembled WGS sequence"/>
</dbReference>
<dbReference type="AlphaFoldDB" id="A0A438DW82"/>
<proteinExistence type="predicted"/>
<accession>A0A438DW82</accession>
<name>A0A438DW82_VITVI</name>